<evidence type="ECO:0000259" key="2">
    <source>
        <dbReference type="PROSITE" id="PS51819"/>
    </source>
</evidence>
<dbReference type="InterPro" id="IPR037434">
    <property type="entry name" value="FosX"/>
</dbReference>
<dbReference type="Gene3D" id="3.10.180.10">
    <property type="entry name" value="2,3-Dihydroxybiphenyl 1,2-Dioxygenase, domain 1"/>
    <property type="match status" value="1"/>
</dbReference>
<dbReference type="SUPFAM" id="SSF54593">
    <property type="entry name" value="Glyoxalase/Bleomycin resistance protein/Dihydroxybiphenyl dioxygenase"/>
    <property type="match status" value="1"/>
</dbReference>
<dbReference type="Pfam" id="PF00903">
    <property type="entry name" value="Glyoxalase"/>
    <property type="match status" value="1"/>
</dbReference>
<gene>
    <name evidence="3" type="primary">fosX</name>
    <name evidence="3" type="ORF">ISP20_11955</name>
</gene>
<dbReference type="InterPro" id="IPR051332">
    <property type="entry name" value="Fosfomycin_Res_Enzymes"/>
</dbReference>
<dbReference type="NCBIfam" id="NF000222">
    <property type="entry name" value="FosX"/>
    <property type="match status" value="1"/>
</dbReference>
<name>A0ABS2JS52_9GAMM</name>
<proteinExistence type="predicted"/>
<keyword evidence="4" id="KW-1185">Reference proteome</keyword>
<comment type="caution">
    <text evidence="3">The sequence shown here is derived from an EMBL/GenBank/DDBJ whole genome shotgun (WGS) entry which is preliminary data.</text>
</comment>
<sequence>MEGISHVTFVVRDLDRMATFLCEGLGAEEVYDSLGRNFSTSREKFFVLGGVWIAAMEGEPLGERSYRHLAFKVSAQALPEFEQRLRALGVEIKPPRARVEGEGASLYFYDFDNHLFELHTGSLEERLARYRLAC</sequence>
<dbReference type="InterPro" id="IPR004360">
    <property type="entry name" value="Glyas_Fos-R_dOase_dom"/>
</dbReference>
<keyword evidence="3" id="KW-0808">Transferase</keyword>
<accession>A0ABS2JS52</accession>
<dbReference type="PROSITE" id="PS51819">
    <property type="entry name" value="VOC"/>
    <property type="match status" value="1"/>
</dbReference>
<feature type="domain" description="VOC" evidence="2">
    <location>
        <begin position="3"/>
        <end position="121"/>
    </location>
</feature>
<dbReference type="Proteomes" id="UP001430065">
    <property type="component" value="Unassembled WGS sequence"/>
</dbReference>
<keyword evidence="1" id="KW-0479">Metal-binding</keyword>
<evidence type="ECO:0000313" key="4">
    <source>
        <dbReference type="Proteomes" id="UP001430065"/>
    </source>
</evidence>
<dbReference type="GO" id="GO:0016740">
    <property type="term" value="F:transferase activity"/>
    <property type="evidence" value="ECO:0007669"/>
    <property type="project" value="UniProtKB-KW"/>
</dbReference>
<protein>
    <submittedName>
        <fullName evidence="3">FosX/FosE/FosI family fosfomycin resistance thiol transferase</fullName>
    </submittedName>
</protein>
<dbReference type="PANTHER" id="PTHR36113:SF6">
    <property type="entry name" value="FOSFOMYCIN RESISTANCE PROTEIN FOSX"/>
    <property type="match status" value="1"/>
</dbReference>
<dbReference type="InterPro" id="IPR037523">
    <property type="entry name" value="VOC_core"/>
</dbReference>
<evidence type="ECO:0000256" key="1">
    <source>
        <dbReference type="ARBA" id="ARBA00022723"/>
    </source>
</evidence>
<dbReference type="InterPro" id="IPR029068">
    <property type="entry name" value="Glyas_Bleomycin-R_OHBP_Dase"/>
</dbReference>
<dbReference type="CDD" id="cd08364">
    <property type="entry name" value="FosX"/>
    <property type="match status" value="1"/>
</dbReference>
<dbReference type="PANTHER" id="PTHR36113">
    <property type="entry name" value="LYASE, PUTATIVE-RELATED-RELATED"/>
    <property type="match status" value="1"/>
</dbReference>
<reference evidence="3 4" key="1">
    <citation type="submission" date="2020-10" db="EMBL/GenBank/DDBJ databases">
        <title>Phylogeny of dyella-like bacteria.</title>
        <authorList>
            <person name="Fu J."/>
        </authorList>
    </citation>
    <scope>NUCLEOTIDE SEQUENCE [LARGE SCALE GENOMIC DNA]</scope>
    <source>
        <strain evidence="3 4">THG-B117</strain>
    </source>
</reference>
<evidence type="ECO:0000313" key="3">
    <source>
        <dbReference type="EMBL" id="MBM7121869.1"/>
    </source>
</evidence>
<organism evidence="3 4">
    <name type="scientific">Dyella kyungheensis</name>
    <dbReference type="NCBI Taxonomy" id="1242174"/>
    <lineage>
        <taxon>Bacteria</taxon>
        <taxon>Pseudomonadati</taxon>
        <taxon>Pseudomonadota</taxon>
        <taxon>Gammaproteobacteria</taxon>
        <taxon>Lysobacterales</taxon>
        <taxon>Rhodanobacteraceae</taxon>
        <taxon>Dyella</taxon>
    </lineage>
</organism>
<dbReference type="EMBL" id="JADIKC010000005">
    <property type="protein sequence ID" value="MBM7121869.1"/>
    <property type="molecule type" value="Genomic_DNA"/>
</dbReference>